<reference evidence="1 2" key="1">
    <citation type="submission" date="2020-10" db="EMBL/GenBank/DDBJ databases">
        <title>Complete genome sequence of Corynebacterium massiliense DSM 45435, type strain of Corynebacterium massiliense.</title>
        <authorList>
            <person name="Busche T."/>
            <person name="Kalinowski J."/>
            <person name="Ruckert C."/>
        </authorList>
    </citation>
    <scope>NUCLEOTIDE SEQUENCE [LARGE SCALE GENOMIC DNA]</scope>
    <source>
        <strain evidence="1 2">DSM 45435</strain>
    </source>
</reference>
<accession>A0ABY7U482</accession>
<gene>
    <name evidence="1" type="ORF">CMASS_00165</name>
</gene>
<evidence type="ECO:0000313" key="1">
    <source>
        <dbReference type="EMBL" id="WCZ31505.1"/>
    </source>
</evidence>
<dbReference type="EMBL" id="CP063189">
    <property type="protein sequence ID" value="WCZ31505.1"/>
    <property type="molecule type" value="Genomic_DNA"/>
</dbReference>
<dbReference type="RefSeq" id="WP_022863124.1">
    <property type="nucleotide sequence ID" value="NZ_ATVG01000007.1"/>
</dbReference>
<evidence type="ECO:0000313" key="2">
    <source>
        <dbReference type="Proteomes" id="UP001220064"/>
    </source>
</evidence>
<proteinExistence type="predicted"/>
<keyword evidence="2" id="KW-1185">Reference proteome</keyword>
<name>A0ABY7U482_9CORY</name>
<organism evidence="1 2">
    <name type="scientific">Corynebacterium massiliense DSM 45435</name>
    <dbReference type="NCBI Taxonomy" id="1121364"/>
    <lineage>
        <taxon>Bacteria</taxon>
        <taxon>Bacillati</taxon>
        <taxon>Actinomycetota</taxon>
        <taxon>Actinomycetes</taxon>
        <taxon>Mycobacteriales</taxon>
        <taxon>Corynebacteriaceae</taxon>
        <taxon>Corynebacterium</taxon>
    </lineage>
</organism>
<sequence>MGSGKLTVKLKDGQTYYFDAGSVVGEPLNRIDMLRYAIENGTDFRSVDQSGVEREFHGYDIANYHLA</sequence>
<dbReference type="Proteomes" id="UP001220064">
    <property type="component" value="Chromosome"/>
</dbReference>
<protein>
    <submittedName>
        <fullName evidence="1">Uncharacterized protein</fullName>
    </submittedName>
</protein>